<name>Q9N4P0_CAEEL</name>
<dbReference type="SMR" id="Q9N4P0"/>
<dbReference type="WormBase" id="ZK355.3">
    <property type="protein sequence ID" value="CE23458"/>
    <property type="gene ID" value="WBGene00022713"/>
</dbReference>
<dbReference type="EMBL" id="BX284602">
    <property type="protein sequence ID" value="CCD73705.1"/>
    <property type="molecule type" value="Genomic_DNA"/>
</dbReference>
<dbReference type="RefSeq" id="NP_494401.1">
    <property type="nucleotide sequence ID" value="NM_062000.1"/>
</dbReference>
<dbReference type="Bgee" id="WBGene00022713">
    <property type="expression patterns" value="Expressed in larva and 2 other cell types or tissues"/>
</dbReference>
<accession>Q9N4P0</accession>
<dbReference type="Proteomes" id="UP000001940">
    <property type="component" value="Chromosome II"/>
</dbReference>
<dbReference type="CTD" id="191298"/>
<gene>
    <name evidence="1" type="ORF">CELE_ZK355.3</name>
    <name evidence="1 3" type="ORF">ZK355.3</name>
</gene>
<organism evidence="1 2">
    <name type="scientific">Caenorhabditis elegans</name>
    <dbReference type="NCBI Taxonomy" id="6239"/>
    <lineage>
        <taxon>Eukaryota</taxon>
        <taxon>Metazoa</taxon>
        <taxon>Ecdysozoa</taxon>
        <taxon>Nematoda</taxon>
        <taxon>Chromadorea</taxon>
        <taxon>Rhabditida</taxon>
        <taxon>Rhabditina</taxon>
        <taxon>Rhabditomorpha</taxon>
        <taxon>Rhabditoidea</taxon>
        <taxon>Rhabditidae</taxon>
        <taxon>Peloderinae</taxon>
        <taxon>Caenorhabditis</taxon>
    </lineage>
</organism>
<evidence type="ECO:0007829" key="4">
    <source>
        <dbReference type="PeptideAtlas" id="Q9N4P0"/>
    </source>
</evidence>
<keyword evidence="2" id="KW-1185">Reference proteome</keyword>
<dbReference type="AlphaFoldDB" id="Q9N4P0"/>
<dbReference type="PaxDb" id="6239-ZK355.3"/>
<dbReference type="PeptideAtlas" id="Q9N4P0"/>
<sequence>MSTPLPFYIRLLPPLPGTRPAPKLINFPVLLIVKLNQICQKQKYLRTKTIFIDNLIRSSLKKELWMFLVLSVSLTYLPSPSQPAAQISAQPKPGPDFQAFWSCPYTNYFFLFQVMDSQGSKSSNNQVATFADHQVQAHCDSSSVRQVEVKITHETATYKSGLQKEKETHSVTVKKK</sequence>
<dbReference type="KEGG" id="cel:CELE_ZK355.3"/>
<dbReference type="InParanoid" id="Q9N4P0"/>
<evidence type="ECO:0000313" key="3">
    <source>
        <dbReference type="WormBase" id="ZK355.3"/>
    </source>
</evidence>
<dbReference type="GeneID" id="191298"/>
<evidence type="ECO:0000313" key="1">
    <source>
        <dbReference type="EMBL" id="CCD73705.1"/>
    </source>
</evidence>
<dbReference type="AGR" id="WB:WBGene00022713"/>
<evidence type="ECO:0000313" key="2">
    <source>
        <dbReference type="Proteomes" id="UP000001940"/>
    </source>
</evidence>
<reference evidence="1 2" key="1">
    <citation type="journal article" date="1998" name="Science">
        <title>Genome sequence of the nematode C. elegans: a platform for investigating biology.</title>
        <authorList>
            <consortium name="The C. elegans sequencing consortium"/>
            <person name="Sulson J.E."/>
            <person name="Waterston R."/>
        </authorList>
    </citation>
    <scope>NUCLEOTIDE SEQUENCE [LARGE SCALE GENOMIC DNA]</scope>
    <source>
        <strain evidence="1 2">Bristol N2</strain>
    </source>
</reference>
<keyword evidence="4" id="KW-1267">Proteomics identification</keyword>
<dbReference type="UCSC" id="ZK355.3">
    <property type="organism name" value="c. elegans"/>
</dbReference>
<protein>
    <submittedName>
        <fullName evidence="1">DUF2547 family protein</fullName>
    </submittedName>
</protein>
<proteinExistence type="evidence at protein level"/>
<dbReference type="HOGENOM" id="CLU_1526541_0_0_1"/>